<sequence>MPDPTTAEGIVDLAARHGLRIEPESIRVDEAGLDFRVAFARARDGQDWVLRMPRRPDVSEAIEKEAAILATVRPHLSVSLPDWQVSAPDLIAYPLLPGRPGLTVDPSGEPVWHMDPQSPRYAAAFGALLAELHRIPVLEAAAGGLPAQSPQETRAEWRGQLDAVTAEFTVEASLERRWRTWIDDDGLWPTWSVCTHGELYPAHVLIDEHERPTAVLDWTTAKVSDPGRDFAAHHMVAGDESFALTVAEYERAGGRTWPRLAEHCAELAAAGAIGYGIYALTTGSAEHRDAAQQLLDPR</sequence>
<dbReference type="PANTHER" id="PTHR21310:SF15">
    <property type="entry name" value="AMINOGLYCOSIDE PHOSPHOTRANSFERASE DOMAIN-CONTAINING PROTEIN"/>
    <property type="match status" value="1"/>
</dbReference>
<dbReference type="EMBL" id="BJUU01000006">
    <property type="protein sequence ID" value="GEK80010.1"/>
    <property type="molecule type" value="Genomic_DNA"/>
</dbReference>
<dbReference type="Gene3D" id="3.30.200.20">
    <property type="entry name" value="Phosphorylase Kinase, domain 1"/>
    <property type="match status" value="1"/>
</dbReference>
<feature type="domain" description="Aminoglycoside phosphotransferase" evidence="1">
    <location>
        <begin position="26"/>
        <end position="263"/>
    </location>
</feature>
<dbReference type="Gene3D" id="3.90.1200.10">
    <property type="match status" value="1"/>
</dbReference>
<dbReference type="Proteomes" id="UP000321749">
    <property type="component" value="Unassembled WGS sequence"/>
</dbReference>
<dbReference type="PANTHER" id="PTHR21310">
    <property type="entry name" value="AMINOGLYCOSIDE PHOSPHOTRANSFERASE-RELATED-RELATED"/>
    <property type="match status" value="1"/>
</dbReference>
<dbReference type="InterPro" id="IPR011009">
    <property type="entry name" value="Kinase-like_dom_sf"/>
</dbReference>
<evidence type="ECO:0000259" key="1">
    <source>
        <dbReference type="Pfam" id="PF01636"/>
    </source>
</evidence>
<keyword evidence="3" id="KW-1185">Reference proteome</keyword>
<dbReference type="AlphaFoldDB" id="A0AA87US29"/>
<dbReference type="InterPro" id="IPR051678">
    <property type="entry name" value="AGP_Transferase"/>
</dbReference>
<reference evidence="2 3" key="1">
    <citation type="submission" date="2019-07" db="EMBL/GenBank/DDBJ databases">
        <title>Whole genome shotgun sequence of Agrococcus baldri NBRC 103055.</title>
        <authorList>
            <person name="Hosoyama A."/>
            <person name="Uohara A."/>
            <person name="Ohji S."/>
            <person name="Ichikawa N."/>
        </authorList>
    </citation>
    <scope>NUCLEOTIDE SEQUENCE [LARGE SCALE GENOMIC DNA]</scope>
    <source>
        <strain evidence="2 3">NBRC 103055</strain>
    </source>
</reference>
<dbReference type="SUPFAM" id="SSF56112">
    <property type="entry name" value="Protein kinase-like (PK-like)"/>
    <property type="match status" value="1"/>
</dbReference>
<dbReference type="RefSeq" id="WP_146793904.1">
    <property type="nucleotide sequence ID" value="NZ_BJUU01000006.1"/>
</dbReference>
<gene>
    <name evidence="2" type="ORF">ABA31_13610</name>
</gene>
<comment type="caution">
    <text evidence="2">The sequence shown here is derived from an EMBL/GenBank/DDBJ whole genome shotgun (WGS) entry which is preliminary data.</text>
</comment>
<dbReference type="CDD" id="cd05152">
    <property type="entry name" value="MPH2"/>
    <property type="match status" value="1"/>
</dbReference>
<proteinExistence type="predicted"/>
<name>A0AA87US29_9MICO</name>
<evidence type="ECO:0000313" key="2">
    <source>
        <dbReference type="EMBL" id="GEK80010.1"/>
    </source>
</evidence>
<accession>A0AA87US29</accession>
<evidence type="ECO:0000313" key="3">
    <source>
        <dbReference type="Proteomes" id="UP000321749"/>
    </source>
</evidence>
<dbReference type="InterPro" id="IPR002575">
    <property type="entry name" value="Aminoglycoside_PTrfase"/>
</dbReference>
<protein>
    <submittedName>
        <fullName evidence="2">Aminoglycoside phosphotransferase</fullName>
    </submittedName>
</protein>
<dbReference type="Pfam" id="PF01636">
    <property type="entry name" value="APH"/>
    <property type="match status" value="1"/>
</dbReference>
<organism evidence="2 3">
    <name type="scientific">Agrococcus baldri</name>
    <dbReference type="NCBI Taxonomy" id="153730"/>
    <lineage>
        <taxon>Bacteria</taxon>
        <taxon>Bacillati</taxon>
        <taxon>Actinomycetota</taxon>
        <taxon>Actinomycetes</taxon>
        <taxon>Micrococcales</taxon>
        <taxon>Microbacteriaceae</taxon>
        <taxon>Agrococcus</taxon>
    </lineage>
</organism>